<sequence>MLRISISDITQIRMQDPLKQGLKRISIRSLTCGIFIRMQDPLKQGLKLYQKN</sequence>
<evidence type="ECO:0000313" key="1">
    <source>
        <dbReference type="EMBL" id="BAW28756.1"/>
    </source>
</evidence>
<proteinExistence type="predicted"/>
<dbReference type="EMBL" id="AP017646">
    <property type="protein sequence ID" value="BAW28756.1"/>
    <property type="molecule type" value="Genomic_DNA"/>
</dbReference>
<gene>
    <name evidence="1" type="ORF">MESMT1_0826</name>
</gene>
<accession>A0A3G9CRP7</accession>
<dbReference type="AlphaFoldDB" id="A0A3G9CRP7"/>
<evidence type="ECO:0000313" key="2">
    <source>
        <dbReference type="Proteomes" id="UP000265557"/>
    </source>
</evidence>
<organism evidence="1 2">
    <name type="scientific">Methanosarcina thermophila</name>
    <dbReference type="NCBI Taxonomy" id="2210"/>
    <lineage>
        <taxon>Archaea</taxon>
        <taxon>Methanobacteriati</taxon>
        <taxon>Methanobacteriota</taxon>
        <taxon>Stenosarchaea group</taxon>
        <taxon>Methanomicrobia</taxon>
        <taxon>Methanosarcinales</taxon>
        <taxon>Methanosarcinaceae</taxon>
        <taxon>Methanosarcina</taxon>
    </lineage>
</organism>
<reference evidence="1 2" key="1">
    <citation type="submission" date="2016-09" db="EMBL/GenBank/DDBJ databases">
        <title>Complete Genome Sequence of Methanosarcina thermophila MT-1.</title>
        <authorList>
            <person name="Kouzuma A."/>
        </authorList>
    </citation>
    <scope>NUCLEOTIDE SEQUENCE [LARGE SCALE GENOMIC DNA]</scope>
    <source>
        <strain evidence="1 2">MT-1</strain>
    </source>
</reference>
<name>A0A3G9CRP7_METTE</name>
<protein>
    <submittedName>
        <fullName evidence="1">Uncharacterized protein</fullName>
    </submittedName>
</protein>
<dbReference type="Proteomes" id="UP000265557">
    <property type="component" value="Chromosome"/>
</dbReference>